<dbReference type="Gramene" id="ONI12662">
    <property type="protein sequence ID" value="ONI12662"/>
    <property type="gene ID" value="PRUPE_4G177800"/>
</dbReference>
<proteinExistence type="predicted"/>
<protein>
    <submittedName>
        <fullName evidence="1">Uncharacterized protein</fullName>
    </submittedName>
</protein>
<accession>A0A251PMB2</accession>
<sequence>MSLRHRKVMMKTDSLIVKSGISGNYGNRAWFILSILLEIRRMEALLILSNGVGSLETKIVRLIWRLRLELERCIG</sequence>
<evidence type="ECO:0000313" key="1">
    <source>
        <dbReference type="EMBL" id="ONI12662.1"/>
    </source>
</evidence>
<keyword evidence="2" id="KW-1185">Reference proteome</keyword>
<dbReference type="Proteomes" id="UP000006882">
    <property type="component" value="Chromosome G4"/>
</dbReference>
<organism evidence="1 2">
    <name type="scientific">Prunus persica</name>
    <name type="common">Peach</name>
    <name type="synonym">Amygdalus persica</name>
    <dbReference type="NCBI Taxonomy" id="3760"/>
    <lineage>
        <taxon>Eukaryota</taxon>
        <taxon>Viridiplantae</taxon>
        <taxon>Streptophyta</taxon>
        <taxon>Embryophyta</taxon>
        <taxon>Tracheophyta</taxon>
        <taxon>Spermatophyta</taxon>
        <taxon>Magnoliopsida</taxon>
        <taxon>eudicotyledons</taxon>
        <taxon>Gunneridae</taxon>
        <taxon>Pentapetalae</taxon>
        <taxon>rosids</taxon>
        <taxon>fabids</taxon>
        <taxon>Rosales</taxon>
        <taxon>Rosaceae</taxon>
        <taxon>Amygdaloideae</taxon>
        <taxon>Amygdaleae</taxon>
        <taxon>Prunus</taxon>
    </lineage>
</organism>
<reference evidence="1 2" key="1">
    <citation type="journal article" date="2013" name="Nat. Genet.">
        <title>The high-quality draft genome of peach (Prunus persica) identifies unique patterns of genetic diversity, domestication and genome evolution.</title>
        <authorList>
            <consortium name="International Peach Genome Initiative"/>
            <person name="Verde I."/>
            <person name="Abbott A.G."/>
            <person name="Scalabrin S."/>
            <person name="Jung S."/>
            <person name="Shu S."/>
            <person name="Marroni F."/>
            <person name="Zhebentyayeva T."/>
            <person name="Dettori M.T."/>
            <person name="Grimwood J."/>
            <person name="Cattonaro F."/>
            <person name="Zuccolo A."/>
            <person name="Rossini L."/>
            <person name="Jenkins J."/>
            <person name="Vendramin E."/>
            <person name="Meisel L.A."/>
            <person name="Decroocq V."/>
            <person name="Sosinski B."/>
            <person name="Prochnik S."/>
            <person name="Mitros T."/>
            <person name="Policriti A."/>
            <person name="Cipriani G."/>
            <person name="Dondini L."/>
            <person name="Ficklin S."/>
            <person name="Goodstein D.M."/>
            <person name="Xuan P."/>
            <person name="Del Fabbro C."/>
            <person name="Aramini V."/>
            <person name="Copetti D."/>
            <person name="Gonzalez S."/>
            <person name="Horner D.S."/>
            <person name="Falchi R."/>
            <person name="Lucas S."/>
            <person name="Mica E."/>
            <person name="Maldonado J."/>
            <person name="Lazzari B."/>
            <person name="Bielenberg D."/>
            <person name="Pirona R."/>
            <person name="Miculan M."/>
            <person name="Barakat A."/>
            <person name="Testolin R."/>
            <person name="Stella A."/>
            <person name="Tartarini S."/>
            <person name="Tonutti P."/>
            <person name="Arus P."/>
            <person name="Orellana A."/>
            <person name="Wells C."/>
            <person name="Main D."/>
            <person name="Vizzotto G."/>
            <person name="Silva H."/>
            <person name="Salamini F."/>
            <person name="Schmutz J."/>
            <person name="Morgante M."/>
            <person name="Rokhsar D.S."/>
        </authorList>
    </citation>
    <scope>NUCLEOTIDE SEQUENCE [LARGE SCALE GENOMIC DNA]</scope>
    <source>
        <strain evidence="2">cv. Nemared</strain>
    </source>
</reference>
<dbReference type="EMBL" id="CM007654">
    <property type="protein sequence ID" value="ONI12662.1"/>
    <property type="molecule type" value="Genomic_DNA"/>
</dbReference>
<name>A0A251PMB2_PRUPE</name>
<evidence type="ECO:0000313" key="2">
    <source>
        <dbReference type="Proteomes" id="UP000006882"/>
    </source>
</evidence>
<gene>
    <name evidence="1" type="ORF">PRUPE_4G177800</name>
</gene>
<dbReference type="AlphaFoldDB" id="A0A251PMB2"/>